<dbReference type="PANTHER" id="PTHR21237">
    <property type="entry name" value="GRPE PROTEIN"/>
    <property type="match status" value="1"/>
</dbReference>
<accession>A0A6A3AT67</accession>
<evidence type="ECO:0000256" key="6">
    <source>
        <dbReference type="ARBA" id="ARBA00023186"/>
    </source>
</evidence>
<name>A0A6A3AT67_HIBSY</name>
<feature type="compositionally biased region" description="Acidic residues" evidence="9">
    <location>
        <begin position="79"/>
        <end position="104"/>
    </location>
</feature>
<evidence type="ECO:0000256" key="2">
    <source>
        <dbReference type="ARBA" id="ARBA00009054"/>
    </source>
</evidence>
<dbReference type="GO" id="GO:0042803">
    <property type="term" value="F:protein homodimerization activity"/>
    <property type="evidence" value="ECO:0007669"/>
    <property type="project" value="InterPro"/>
</dbReference>
<dbReference type="EMBL" id="VEPZ02000958">
    <property type="protein sequence ID" value="KAE8707881.1"/>
    <property type="molecule type" value="Genomic_DNA"/>
</dbReference>
<dbReference type="NCBIfam" id="NF010741">
    <property type="entry name" value="PRK14143.1"/>
    <property type="match status" value="1"/>
</dbReference>
<dbReference type="FunFam" id="2.30.22.10:FF:000001">
    <property type="entry name" value="Protein GrpE"/>
    <property type="match status" value="1"/>
</dbReference>
<feature type="compositionally biased region" description="Low complexity" evidence="9">
    <location>
        <begin position="68"/>
        <end position="77"/>
    </location>
</feature>
<keyword evidence="8" id="KW-0175">Coiled coil</keyword>
<evidence type="ECO:0000313" key="10">
    <source>
        <dbReference type="EMBL" id="KAE8707881.1"/>
    </source>
</evidence>
<dbReference type="FunFam" id="3.90.20.20:FF:000006">
    <property type="entry name" value="GrpE protein homolog"/>
    <property type="match status" value="1"/>
</dbReference>
<evidence type="ECO:0000256" key="4">
    <source>
        <dbReference type="ARBA" id="ARBA00022490"/>
    </source>
</evidence>
<dbReference type="SUPFAM" id="SSF51064">
    <property type="entry name" value="Head domain of nucleotide exchange factor GrpE"/>
    <property type="match status" value="1"/>
</dbReference>
<reference evidence="10" key="1">
    <citation type="submission" date="2019-09" db="EMBL/GenBank/DDBJ databases">
        <title>Draft genome information of white flower Hibiscus syriacus.</title>
        <authorList>
            <person name="Kim Y.-M."/>
        </authorList>
    </citation>
    <scope>NUCLEOTIDE SEQUENCE [LARGE SCALE GENOMIC DNA]</scope>
    <source>
        <strain evidence="10">YM2019G1</strain>
    </source>
</reference>
<dbReference type="GO" id="GO:0051082">
    <property type="term" value="F:unfolded protein binding"/>
    <property type="evidence" value="ECO:0007669"/>
    <property type="project" value="TreeGrafter"/>
</dbReference>
<evidence type="ECO:0000256" key="1">
    <source>
        <dbReference type="ARBA" id="ARBA00004496"/>
    </source>
</evidence>
<dbReference type="Proteomes" id="UP000436088">
    <property type="component" value="Unassembled WGS sequence"/>
</dbReference>
<keyword evidence="5" id="KW-0346">Stress response</keyword>
<dbReference type="AlphaFoldDB" id="A0A6A3AT67"/>
<dbReference type="HAMAP" id="MF_01151">
    <property type="entry name" value="GrpE"/>
    <property type="match status" value="1"/>
</dbReference>
<evidence type="ECO:0000256" key="9">
    <source>
        <dbReference type="SAM" id="MobiDB-lite"/>
    </source>
</evidence>
<feature type="region of interest" description="Disordered" evidence="9">
    <location>
        <begin position="65"/>
        <end position="107"/>
    </location>
</feature>
<proteinExistence type="inferred from homology"/>
<protein>
    <submittedName>
        <fullName evidence="10">GrpE protein-like protein</fullName>
    </submittedName>
</protein>
<dbReference type="GO" id="GO:0006457">
    <property type="term" value="P:protein folding"/>
    <property type="evidence" value="ECO:0007669"/>
    <property type="project" value="InterPro"/>
</dbReference>
<dbReference type="InterPro" id="IPR013805">
    <property type="entry name" value="GrpE_CC"/>
</dbReference>
<dbReference type="InterPro" id="IPR000740">
    <property type="entry name" value="GrpE"/>
</dbReference>
<keyword evidence="11" id="KW-1185">Reference proteome</keyword>
<dbReference type="Gene3D" id="2.30.22.10">
    <property type="entry name" value="Head domain of nucleotide exchange factor GrpE"/>
    <property type="match status" value="1"/>
</dbReference>
<comment type="subunit">
    <text evidence="3">Homodimer.</text>
</comment>
<sequence>MAILLKTPPFRCPPSISPSLRPTSLNLPKPFDVCFKERFPRRTGVLRFSSTPLLRFVKLVPFANNGGETETTETQQEAQIEDSLDGAVSVEEDTTGDESSDFEDTTSSTIPSLLLTYKEALASNDDSKVAAIEEFLNSIEDEKVDLEKKMTSLSEEFSIEKDRIRRISADFDNFRKKTERERLSLVSNTQGEVLENLLPVLDNFERAKAQIKVETEGGENINNSYHSVYKQFMEILGSLGVEPVENVGNHFDPMLHEAIMRVDSAEFEEGIILQEFRKGFKLRDRLLRPLMVKVSAGPGAAKPEQVDSSEGAVAGESSKSCETFENNDAESSETTKTDPGSAKAS</sequence>
<dbReference type="GO" id="GO:0051087">
    <property type="term" value="F:protein-folding chaperone binding"/>
    <property type="evidence" value="ECO:0007669"/>
    <property type="project" value="InterPro"/>
</dbReference>
<keyword evidence="4" id="KW-0963">Cytoplasm</keyword>
<evidence type="ECO:0000256" key="7">
    <source>
        <dbReference type="RuleBase" id="RU004478"/>
    </source>
</evidence>
<comment type="caution">
    <text evidence="10">The sequence shown here is derived from an EMBL/GenBank/DDBJ whole genome shotgun (WGS) entry which is preliminary data.</text>
</comment>
<keyword evidence="6" id="KW-0143">Chaperone</keyword>
<gene>
    <name evidence="10" type="ORF">F3Y22_tig00110372pilonHSYRG00261</name>
</gene>
<dbReference type="GO" id="GO:0000774">
    <property type="term" value="F:adenyl-nucleotide exchange factor activity"/>
    <property type="evidence" value="ECO:0007669"/>
    <property type="project" value="InterPro"/>
</dbReference>
<comment type="similarity">
    <text evidence="2 7">Belongs to the GrpE family.</text>
</comment>
<dbReference type="SUPFAM" id="SSF58014">
    <property type="entry name" value="Coiled-coil domain of nucleotide exchange factor GrpE"/>
    <property type="match status" value="1"/>
</dbReference>
<evidence type="ECO:0000313" key="11">
    <source>
        <dbReference type="Proteomes" id="UP000436088"/>
    </source>
</evidence>
<dbReference type="Gene3D" id="3.90.20.20">
    <property type="match status" value="1"/>
</dbReference>
<feature type="region of interest" description="Disordered" evidence="9">
    <location>
        <begin position="297"/>
        <end position="345"/>
    </location>
</feature>
<dbReference type="PANTHER" id="PTHR21237:SF27">
    <property type="entry name" value="GRPE PROTEIN HOMOLOG"/>
    <property type="match status" value="1"/>
</dbReference>
<feature type="compositionally biased region" description="Polar residues" evidence="9">
    <location>
        <begin position="332"/>
        <end position="345"/>
    </location>
</feature>
<evidence type="ECO:0000256" key="3">
    <source>
        <dbReference type="ARBA" id="ARBA00011738"/>
    </source>
</evidence>
<feature type="coiled-coil region" evidence="8">
    <location>
        <begin position="129"/>
        <end position="156"/>
    </location>
</feature>
<dbReference type="PRINTS" id="PR00773">
    <property type="entry name" value="GRPEPROTEIN"/>
</dbReference>
<dbReference type="OrthoDB" id="201635at2759"/>
<evidence type="ECO:0000256" key="8">
    <source>
        <dbReference type="SAM" id="Coils"/>
    </source>
</evidence>
<dbReference type="InterPro" id="IPR009012">
    <property type="entry name" value="GrpE_head"/>
</dbReference>
<evidence type="ECO:0000256" key="5">
    <source>
        <dbReference type="ARBA" id="ARBA00023016"/>
    </source>
</evidence>
<dbReference type="Pfam" id="PF01025">
    <property type="entry name" value="GrpE"/>
    <property type="match status" value="1"/>
</dbReference>
<dbReference type="CDD" id="cd00446">
    <property type="entry name" value="GrpE"/>
    <property type="match status" value="1"/>
</dbReference>
<dbReference type="GO" id="GO:0009507">
    <property type="term" value="C:chloroplast"/>
    <property type="evidence" value="ECO:0007669"/>
    <property type="project" value="TreeGrafter"/>
</dbReference>
<comment type="subcellular location">
    <subcellularLocation>
        <location evidence="1">Cytoplasm</location>
    </subcellularLocation>
</comment>
<organism evidence="10 11">
    <name type="scientific">Hibiscus syriacus</name>
    <name type="common">Rose of Sharon</name>
    <dbReference type="NCBI Taxonomy" id="106335"/>
    <lineage>
        <taxon>Eukaryota</taxon>
        <taxon>Viridiplantae</taxon>
        <taxon>Streptophyta</taxon>
        <taxon>Embryophyta</taxon>
        <taxon>Tracheophyta</taxon>
        <taxon>Spermatophyta</taxon>
        <taxon>Magnoliopsida</taxon>
        <taxon>eudicotyledons</taxon>
        <taxon>Gunneridae</taxon>
        <taxon>Pentapetalae</taxon>
        <taxon>rosids</taxon>
        <taxon>malvids</taxon>
        <taxon>Malvales</taxon>
        <taxon>Malvaceae</taxon>
        <taxon>Malvoideae</taxon>
        <taxon>Hibiscus</taxon>
    </lineage>
</organism>